<keyword evidence="2" id="KW-0489">Methyltransferase</keyword>
<dbReference type="PANTHER" id="PTHR34203">
    <property type="entry name" value="METHYLTRANSFERASE, FKBM FAMILY PROTEIN"/>
    <property type="match status" value="1"/>
</dbReference>
<name>A0A2T6BXW1_9FLAO</name>
<keyword evidence="3" id="KW-1185">Reference proteome</keyword>
<dbReference type="GO" id="GO:0032259">
    <property type="term" value="P:methylation"/>
    <property type="evidence" value="ECO:0007669"/>
    <property type="project" value="UniProtKB-KW"/>
</dbReference>
<evidence type="ECO:0000313" key="2">
    <source>
        <dbReference type="EMBL" id="PTX60905.1"/>
    </source>
</evidence>
<comment type="caution">
    <text evidence="2">The sequence shown here is derived from an EMBL/GenBank/DDBJ whole genome shotgun (WGS) entry which is preliminary data.</text>
</comment>
<dbReference type="Proteomes" id="UP000244090">
    <property type="component" value="Unassembled WGS sequence"/>
</dbReference>
<dbReference type="SUPFAM" id="SSF53335">
    <property type="entry name" value="S-adenosyl-L-methionine-dependent methyltransferases"/>
    <property type="match status" value="1"/>
</dbReference>
<proteinExistence type="predicted"/>
<feature type="domain" description="Methyltransferase FkbM" evidence="1">
    <location>
        <begin position="91"/>
        <end position="255"/>
    </location>
</feature>
<evidence type="ECO:0000313" key="3">
    <source>
        <dbReference type="Proteomes" id="UP000244090"/>
    </source>
</evidence>
<dbReference type="Pfam" id="PF05050">
    <property type="entry name" value="Methyltransf_21"/>
    <property type="match status" value="1"/>
</dbReference>
<organism evidence="2 3">
    <name type="scientific">Kordia periserrulae</name>
    <dbReference type="NCBI Taxonomy" id="701523"/>
    <lineage>
        <taxon>Bacteria</taxon>
        <taxon>Pseudomonadati</taxon>
        <taxon>Bacteroidota</taxon>
        <taxon>Flavobacteriia</taxon>
        <taxon>Flavobacteriales</taxon>
        <taxon>Flavobacteriaceae</taxon>
        <taxon>Kordia</taxon>
    </lineage>
</organism>
<dbReference type="GO" id="GO:0008168">
    <property type="term" value="F:methyltransferase activity"/>
    <property type="evidence" value="ECO:0007669"/>
    <property type="project" value="UniProtKB-KW"/>
</dbReference>
<dbReference type="RefSeq" id="WP_108115033.1">
    <property type="nucleotide sequence ID" value="NZ_QBKT01000005.1"/>
</dbReference>
<dbReference type="AlphaFoldDB" id="A0A2T6BXW1"/>
<evidence type="ECO:0000259" key="1">
    <source>
        <dbReference type="Pfam" id="PF05050"/>
    </source>
</evidence>
<keyword evidence="2" id="KW-0808">Transferase</keyword>
<accession>A0A2T6BXW1</accession>
<dbReference type="InterPro" id="IPR052514">
    <property type="entry name" value="SAM-dependent_MTase"/>
</dbReference>
<dbReference type="OrthoDB" id="9812600at2"/>
<dbReference type="PANTHER" id="PTHR34203:SF15">
    <property type="entry name" value="SLL1173 PROTEIN"/>
    <property type="match status" value="1"/>
</dbReference>
<dbReference type="NCBIfam" id="TIGR01444">
    <property type="entry name" value="fkbM_fam"/>
    <property type="match status" value="1"/>
</dbReference>
<protein>
    <submittedName>
        <fullName evidence="2">FkbM family methyltransferase</fullName>
    </submittedName>
</protein>
<dbReference type="InterPro" id="IPR029063">
    <property type="entry name" value="SAM-dependent_MTases_sf"/>
</dbReference>
<dbReference type="EMBL" id="QBKT01000005">
    <property type="protein sequence ID" value="PTX60905.1"/>
    <property type="molecule type" value="Genomic_DNA"/>
</dbReference>
<dbReference type="InterPro" id="IPR006342">
    <property type="entry name" value="FkbM_mtfrase"/>
</dbReference>
<gene>
    <name evidence="2" type="ORF">C8N46_10561</name>
</gene>
<reference evidence="2 3" key="1">
    <citation type="submission" date="2018-04" db="EMBL/GenBank/DDBJ databases">
        <title>Genomic Encyclopedia of Archaeal and Bacterial Type Strains, Phase II (KMG-II): from individual species to whole genera.</title>
        <authorList>
            <person name="Goeker M."/>
        </authorList>
    </citation>
    <scope>NUCLEOTIDE SEQUENCE [LARGE SCALE GENOMIC DNA]</scope>
    <source>
        <strain evidence="2 3">DSM 25731</strain>
    </source>
</reference>
<sequence length="299" mass="34384">MNLLYKIIYHPAINKVIRNTCLLFKNILPSSLKINPAGTLVIPIDGTKARFVLKTNQTSYISRELFWDGAMNFEYTPVFVGLIQKVAVFLDIGANIGYYSILGSTVNSHLTTYAFEPALGARTYLDENVKINHFSNRIFVESYALMDHPGEIDFFEIRNKKYPAIYNLSGEHNIGTKTYKLSNKIRVEATTLDAYFSNHDINALDIIKLDTEGAEGLILKGAKTVIERYQPIIICEVLFDRIEKELEKIMRQHEYVFYAHTDEGLRLIDTLIREKDDGVRNVFFTPKSKQQLLEEWIIE</sequence>
<dbReference type="Gene3D" id="3.40.50.150">
    <property type="entry name" value="Vaccinia Virus protein VP39"/>
    <property type="match status" value="1"/>
</dbReference>